<keyword evidence="2 3" id="KW-0067">ATP-binding</keyword>
<dbReference type="InterPro" id="IPR003593">
    <property type="entry name" value="AAA+_ATPase"/>
</dbReference>
<dbReference type="EMBL" id="LHPF02000003">
    <property type="protein sequence ID" value="PSC74873.1"/>
    <property type="molecule type" value="Genomic_DNA"/>
</dbReference>
<feature type="domain" description="AAA+ ATPase" evidence="5">
    <location>
        <begin position="307"/>
        <end position="445"/>
    </location>
</feature>
<evidence type="ECO:0000256" key="4">
    <source>
        <dbReference type="SAM" id="MobiDB-lite"/>
    </source>
</evidence>
<dbReference type="InterPro" id="IPR050168">
    <property type="entry name" value="AAA_ATPase_domain"/>
</dbReference>
<dbReference type="OrthoDB" id="5421at2759"/>
<dbReference type="Gene3D" id="3.40.50.300">
    <property type="entry name" value="P-loop containing nucleotide triphosphate hydrolases"/>
    <property type="match status" value="2"/>
</dbReference>
<evidence type="ECO:0000313" key="6">
    <source>
        <dbReference type="EMBL" id="PSC74873.1"/>
    </source>
</evidence>
<evidence type="ECO:0000256" key="3">
    <source>
        <dbReference type="RuleBase" id="RU003651"/>
    </source>
</evidence>
<accession>A0A2P6VLA2</accession>
<dbReference type="SMART" id="SM00382">
    <property type="entry name" value="AAA"/>
    <property type="match status" value="2"/>
</dbReference>
<organism evidence="6 7">
    <name type="scientific">Micractinium conductrix</name>
    <dbReference type="NCBI Taxonomy" id="554055"/>
    <lineage>
        <taxon>Eukaryota</taxon>
        <taxon>Viridiplantae</taxon>
        <taxon>Chlorophyta</taxon>
        <taxon>core chlorophytes</taxon>
        <taxon>Trebouxiophyceae</taxon>
        <taxon>Chlorellales</taxon>
        <taxon>Chlorellaceae</taxon>
        <taxon>Chlorella clade</taxon>
        <taxon>Micractinium</taxon>
    </lineage>
</organism>
<dbReference type="PROSITE" id="PS51257">
    <property type="entry name" value="PROKAR_LIPOPROTEIN"/>
    <property type="match status" value="1"/>
</dbReference>
<dbReference type="FunFam" id="1.10.8.60:FF:000038">
    <property type="entry name" value="spermatogenesis-associated protein 5-like protein 1"/>
    <property type="match status" value="1"/>
</dbReference>
<dbReference type="FunFam" id="3.40.50.300:FF:001440">
    <property type="entry name" value="ATPase, AAA family protein"/>
    <property type="match status" value="1"/>
</dbReference>
<evidence type="ECO:0000313" key="7">
    <source>
        <dbReference type="Proteomes" id="UP000239649"/>
    </source>
</evidence>
<proteinExistence type="inferred from homology"/>
<comment type="caution">
    <text evidence="6">The sequence shown here is derived from an EMBL/GenBank/DDBJ whole genome shotgun (WGS) entry which is preliminary data.</text>
</comment>
<dbReference type="GO" id="GO:0016887">
    <property type="term" value="F:ATP hydrolysis activity"/>
    <property type="evidence" value="ECO:0007669"/>
    <property type="project" value="InterPro"/>
</dbReference>
<dbReference type="AlphaFoldDB" id="A0A2P6VLA2"/>
<dbReference type="InterPro" id="IPR041569">
    <property type="entry name" value="AAA_lid_3"/>
</dbReference>
<reference evidence="6 7" key="1">
    <citation type="journal article" date="2018" name="Plant J.">
        <title>Genome sequences of Chlorella sorokiniana UTEX 1602 and Micractinium conductrix SAG 241.80: implications to maltose excretion by a green alga.</title>
        <authorList>
            <person name="Arriola M.B."/>
            <person name="Velmurugan N."/>
            <person name="Zhang Y."/>
            <person name="Plunkett M.H."/>
            <person name="Hondzo H."/>
            <person name="Barney B.M."/>
        </authorList>
    </citation>
    <scope>NUCLEOTIDE SEQUENCE [LARGE SCALE GENOMIC DNA]</scope>
    <source>
        <strain evidence="6 7">SAG 241.80</strain>
    </source>
</reference>
<dbReference type="PROSITE" id="PS00674">
    <property type="entry name" value="AAA"/>
    <property type="match status" value="2"/>
</dbReference>
<dbReference type="GO" id="GO:0005524">
    <property type="term" value="F:ATP binding"/>
    <property type="evidence" value="ECO:0007669"/>
    <property type="project" value="UniProtKB-KW"/>
</dbReference>
<evidence type="ECO:0000259" key="5">
    <source>
        <dbReference type="SMART" id="SM00382"/>
    </source>
</evidence>
<evidence type="ECO:0000256" key="1">
    <source>
        <dbReference type="ARBA" id="ARBA00022741"/>
    </source>
</evidence>
<dbReference type="Pfam" id="PF00004">
    <property type="entry name" value="AAA"/>
    <property type="match status" value="2"/>
</dbReference>
<dbReference type="PANTHER" id="PTHR23077:SF117">
    <property type="entry name" value="AAA+ ATPASE DOMAIN-CONTAINING PROTEIN"/>
    <property type="match status" value="1"/>
</dbReference>
<dbReference type="PANTHER" id="PTHR23077">
    <property type="entry name" value="AAA-FAMILY ATPASE"/>
    <property type="match status" value="1"/>
</dbReference>
<comment type="similarity">
    <text evidence="3">Belongs to the AAA ATPase family.</text>
</comment>
<evidence type="ECO:0000256" key="2">
    <source>
        <dbReference type="ARBA" id="ARBA00022840"/>
    </source>
</evidence>
<keyword evidence="7" id="KW-1185">Reference proteome</keyword>
<feature type="region of interest" description="Disordered" evidence="4">
    <location>
        <begin position="102"/>
        <end position="127"/>
    </location>
</feature>
<dbReference type="InterPro" id="IPR003959">
    <property type="entry name" value="ATPase_AAA_core"/>
</dbReference>
<gene>
    <name evidence="6" type="ORF">C2E20_1837</name>
</gene>
<name>A0A2P6VLA2_9CHLO</name>
<dbReference type="STRING" id="554055.A0A2P6VLA2"/>
<dbReference type="Proteomes" id="UP000239649">
    <property type="component" value="Unassembled WGS sequence"/>
</dbReference>
<sequence length="534" mass="56149">MLSNRQHWSAAVHALARECGAALHLVTAACVIGAFTGESERRLREAFAAALKDAAGGRPVIIFLDEVDALCPHRTAAQQHEARIVGQLLTLLDGVSALNPRQGQVPGAAAPQQAGQPQDQQRHQQQHAGHVLVVGATSRPNAVDPALRRPGRLEREILVQAPDAAARAAILRLLAARLPLDASVDLQRLAQESHGYTGADLQALCVEAAMHAIGAPAAGSIGNATAAAAAAAPEAEPLPALRSVTAADFAAALKQVGPSMARGAAVEFDPISWDDIGGLEGVKCKLKQAVEWPLRHADAFQRLRLKPPCGVLLHGPPGCSKTTLVRAAATASGATFISLSGAQLYSMYVGEGEALLRETFRRARLTSPSILFFDELDSLVGKRVEGEQTGESTARILSSFLTEMDGLELAQGVLVMGATNRPHALDAALVRPGRFDVVLYVPPPDKEGRLQALQIHTRSIPLAPEVDLRAIAAATERYTGAELAAVCREAAMTALREDAASAAEVRQAHFEAALAGIKPQLAPADLACHAACWV</sequence>
<dbReference type="SUPFAM" id="SSF52540">
    <property type="entry name" value="P-loop containing nucleoside triphosphate hydrolases"/>
    <property type="match status" value="2"/>
</dbReference>
<feature type="domain" description="AAA+ ATPase" evidence="5">
    <location>
        <begin position="4"/>
        <end position="163"/>
    </location>
</feature>
<protein>
    <submittedName>
        <fullName evidence="6">Cell division control 48-like protein B</fullName>
    </submittedName>
</protein>
<dbReference type="InterPro" id="IPR027417">
    <property type="entry name" value="P-loop_NTPase"/>
</dbReference>
<dbReference type="GO" id="GO:0051301">
    <property type="term" value="P:cell division"/>
    <property type="evidence" value="ECO:0007669"/>
    <property type="project" value="UniProtKB-KW"/>
</dbReference>
<dbReference type="InterPro" id="IPR003960">
    <property type="entry name" value="ATPase_AAA_CS"/>
</dbReference>
<keyword evidence="1 3" id="KW-0547">Nucleotide-binding</keyword>
<dbReference type="Gene3D" id="1.10.8.60">
    <property type="match status" value="2"/>
</dbReference>
<feature type="compositionally biased region" description="Low complexity" evidence="4">
    <location>
        <begin position="102"/>
        <end position="119"/>
    </location>
</feature>
<dbReference type="Pfam" id="PF17862">
    <property type="entry name" value="AAA_lid_3"/>
    <property type="match status" value="2"/>
</dbReference>